<protein>
    <submittedName>
        <fullName evidence="2">Uncharacterized protein</fullName>
    </submittedName>
</protein>
<sequence>MSLEWKNAEPTPEYTAPTDHWPDRVRDMLGRMDAPQSLWTPTLAKPTDTNCKTQHVRKQVI</sequence>
<comment type="caution">
    <text evidence="2">The sequence shown here is derived from an EMBL/GenBank/DDBJ whole genome shotgun (WGS) entry which is preliminary data.</text>
</comment>
<evidence type="ECO:0000313" key="3">
    <source>
        <dbReference type="Proteomes" id="UP000321800"/>
    </source>
</evidence>
<dbReference type="AlphaFoldDB" id="A0A511FK70"/>
<evidence type="ECO:0000256" key="1">
    <source>
        <dbReference type="SAM" id="MobiDB-lite"/>
    </source>
</evidence>
<feature type="region of interest" description="Disordered" evidence="1">
    <location>
        <begin position="37"/>
        <end position="61"/>
    </location>
</feature>
<organism evidence="2 3">
    <name type="scientific">Acetobacter tropicalis</name>
    <dbReference type="NCBI Taxonomy" id="104102"/>
    <lineage>
        <taxon>Bacteria</taxon>
        <taxon>Pseudomonadati</taxon>
        <taxon>Pseudomonadota</taxon>
        <taxon>Alphaproteobacteria</taxon>
        <taxon>Acetobacterales</taxon>
        <taxon>Acetobacteraceae</taxon>
        <taxon>Acetobacter</taxon>
    </lineage>
</organism>
<reference evidence="2 3" key="1">
    <citation type="submission" date="2019-07" db="EMBL/GenBank/DDBJ databases">
        <title>Whole genome shotgun sequence of Acetobacter tropicalis NBRC 16470.</title>
        <authorList>
            <person name="Hosoyama A."/>
            <person name="Uohara A."/>
            <person name="Ohji S."/>
            <person name="Ichikawa N."/>
        </authorList>
    </citation>
    <scope>NUCLEOTIDE SEQUENCE [LARGE SCALE GENOMIC DNA]</scope>
    <source>
        <strain evidence="2 3">NBRC 16470</strain>
    </source>
</reference>
<evidence type="ECO:0000313" key="2">
    <source>
        <dbReference type="EMBL" id="GEL48974.1"/>
    </source>
</evidence>
<feature type="region of interest" description="Disordered" evidence="1">
    <location>
        <begin position="1"/>
        <end position="22"/>
    </location>
</feature>
<gene>
    <name evidence="2" type="ORF">ATR01nite_00490</name>
</gene>
<dbReference type="EMBL" id="BJVR01000001">
    <property type="protein sequence ID" value="GEL48974.1"/>
    <property type="molecule type" value="Genomic_DNA"/>
</dbReference>
<accession>A0A511FK70</accession>
<dbReference type="Proteomes" id="UP000321800">
    <property type="component" value="Unassembled WGS sequence"/>
</dbReference>
<proteinExistence type="predicted"/>
<name>A0A511FK70_9PROT</name>